<reference evidence="1 2" key="1">
    <citation type="journal article" date="2023" name="G3 (Bethesda)">
        <title>A chromosome-level genome assembly of Zasmidium syzygii isolated from banana leaves.</title>
        <authorList>
            <person name="van Westerhoven A.C."/>
            <person name="Mehrabi R."/>
            <person name="Talebi R."/>
            <person name="Steentjes M.B.F."/>
            <person name="Corcolon B."/>
            <person name="Chong P.A."/>
            <person name="Kema G.H.J."/>
            <person name="Seidl M.F."/>
        </authorList>
    </citation>
    <scope>NUCLEOTIDE SEQUENCE [LARGE SCALE GENOMIC DNA]</scope>
    <source>
        <strain evidence="1 2">P124</strain>
    </source>
</reference>
<sequence length="309" mass="34921">MAQDLGIDASPTKLKHQLLASALPLDSDLVDDCLKWYRLCLADAILAGKGRQGEQRHMVGETLAGTVDVFKKLLESDGIPSGHVLAYHSLLCQAHKLEYMLRVKEDWKNLENLSRVIDDHNEACEWQRRSLKATISTLRPEEALVVTQLVDMQLHTAYCWVSGSATFYAVMAGAQTRDSSTDIDAKQALDVSDQIIERFAESTGHKHASEPHTEFLIKYGSSRMDDLELALLNHVSTMDNLSLEGVSLHRLLSEWKEWNVLGQVKVSMPVEMKDKDEQNSLGLEGFEVIPDDLFFDWDLWLREENLTIQ</sequence>
<organism evidence="1 2">
    <name type="scientific">Zasmidium cellare</name>
    <name type="common">Wine cellar mold</name>
    <name type="synonym">Racodium cellare</name>
    <dbReference type="NCBI Taxonomy" id="395010"/>
    <lineage>
        <taxon>Eukaryota</taxon>
        <taxon>Fungi</taxon>
        <taxon>Dikarya</taxon>
        <taxon>Ascomycota</taxon>
        <taxon>Pezizomycotina</taxon>
        <taxon>Dothideomycetes</taxon>
        <taxon>Dothideomycetidae</taxon>
        <taxon>Mycosphaerellales</taxon>
        <taxon>Mycosphaerellaceae</taxon>
        <taxon>Zasmidium</taxon>
    </lineage>
</organism>
<gene>
    <name evidence="1" type="ORF">PRZ48_008010</name>
</gene>
<dbReference type="Proteomes" id="UP001305779">
    <property type="component" value="Unassembled WGS sequence"/>
</dbReference>
<protein>
    <submittedName>
        <fullName evidence="1">Uncharacterized protein</fullName>
    </submittedName>
</protein>
<name>A0ABR0EE94_ZASCE</name>
<keyword evidence="2" id="KW-1185">Reference proteome</keyword>
<dbReference type="EMBL" id="JAXOVC010000006">
    <property type="protein sequence ID" value="KAK4499824.1"/>
    <property type="molecule type" value="Genomic_DNA"/>
</dbReference>
<evidence type="ECO:0000313" key="2">
    <source>
        <dbReference type="Proteomes" id="UP001305779"/>
    </source>
</evidence>
<proteinExistence type="predicted"/>
<evidence type="ECO:0000313" key="1">
    <source>
        <dbReference type="EMBL" id="KAK4499824.1"/>
    </source>
</evidence>
<accession>A0ABR0EE94</accession>
<comment type="caution">
    <text evidence="1">The sequence shown here is derived from an EMBL/GenBank/DDBJ whole genome shotgun (WGS) entry which is preliminary data.</text>
</comment>